<keyword evidence="11 13" id="KW-0472">Membrane</keyword>
<keyword evidence="10" id="KW-0406">Ion transport</keyword>
<feature type="transmembrane region" description="Helical" evidence="13">
    <location>
        <begin position="271"/>
        <end position="291"/>
    </location>
</feature>
<dbReference type="STRING" id="871968.DESME_07795"/>
<dbReference type="InterPro" id="IPR003445">
    <property type="entry name" value="Cat_transpt"/>
</dbReference>
<feature type="transmembrane region" description="Helical" evidence="13">
    <location>
        <begin position="331"/>
        <end position="350"/>
    </location>
</feature>
<dbReference type="EMBL" id="CP007032">
    <property type="protein sequence ID" value="AHF06985.1"/>
    <property type="molecule type" value="Genomic_DNA"/>
</dbReference>
<name>W0E7Y9_9FIRM</name>
<keyword evidence="6" id="KW-0633">Potassium transport</keyword>
<accession>W0E7Y9</accession>
<sequence>MNIRLVLGILGKLLSAYSFAMFIPLMIALILNESSLMAFIISILITGLTGVFLVYRCKLSNLKFGAREGFAIVAATWILTSLFGALPYWFSHAAPTYIDAVFETVSGLTTTGASVINDVEALPQSLLFWRSLTHWIGGMGIIVFFITLLPRTGVGAVTLFNAEVPGPTNERIQPRIRDTATALWKIYTVFTAILTFLLWGAGMTFFDAINHAFATMATGGFSTKNTSVMYYDSLSIELILTFFMILAGGNFGIYLMAWRKKNFKPFRNNEFSIYLLIILGATLLIAGSLWYSGGKPIDYALRHALFQVASIITTTGFASDDFDRWTAITKLILFLLMFIGGSSGSTSGGIKVSRIILLTKSTWAELKRAIHPRAVLSIKLDGKAIEPNTIVMVSIFFFLYIVTFAAASMIITGTGLEPFDAMSAVAATLGNVGPGFGVVGPTKTFANVSLLGKSVLTFCMLLGRLEFFTLLILLRPEFWRTKKNW</sequence>
<dbReference type="Pfam" id="PF02386">
    <property type="entry name" value="TrkH"/>
    <property type="match status" value="1"/>
</dbReference>
<keyword evidence="4" id="KW-1003">Cell membrane</keyword>
<dbReference type="NCBIfam" id="TIGR00933">
    <property type="entry name" value="2a38"/>
    <property type="match status" value="1"/>
</dbReference>
<feature type="binding site" evidence="12">
    <location>
        <position position="431"/>
    </location>
    <ligand>
        <name>K(+)</name>
        <dbReference type="ChEBI" id="CHEBI:29103"/>
    </ligand>
</feature>
<feature type="binding site" evidence="12">
    <location>
        <position position="111"/>
    </location>
    <ligand>
        <name>K(+)</name>
        <dbReference type="ChEBI" id="CHEBI:29103"/>
    </ligand>
</feature>
<feature type="transmembrane region" description="Helical" evidence="13">
    <location>
        <begin position="36"/>
        <end position="57"/>
    </location>
</feature>
<evidence type="ECO:0000313" key="14">
    <source>
        <dbReference type="EMBL" id="AHF06985.1"/>
    </source>
</evidence>
<evidence type="ECO:0000256" key="5">
    <source>
        <dbReference type="ARBA" id="ARBA00022519"/>
    </source>
</evidence>
<dbReference type="HOGENOM" id="CLU_030708_0_2_9"/>
<dbReference type="PANTHER" id="PTHR32024:SF2">
    <property type="entry name" value="TRK SYSTEM POTASSIUM UPTAKE PROTEIN TRKG-RELATED"/>
    <property type="match status" value="1"/>
</dbReference>
<comment type="similarity">
    <text evidence="2">Belongs to the TrkH potassium transport family.</text>
</comment>
<dbReference type="PANTHER" id="PTHR32024">
    <property type="entry name" value="TRK SYSTEM POTASSIUM UPTAKE PROTEIN TRKG-RELATED"/>
    <property type="match status" value="1"/>
</dbReference>
<evidence type="ECO:0000256" key="6">
    <source>
        <dbReference type="ARBA" id="ARBA00022538"/>
    </source>
</evidence>
<feature type="binding site" evidence="12">
    <location>
        <position position="219"/>
    </location>
    <ligand>
        <name>K(+)</name>
        <dbReference type="ChEBI" id="CHEBI:29103"/>
    </ligand>
</feature>
<dbReference type="GO" id="GO:0005886">
    <property type="term" value="C:plasma membrane"/>
    <property type="evidence" value="ECO:0007669"/>
    <property type="project" value="UniProtKB-SubCell"/>
</dbReference>
<organism evidence="14 15">
    <name type="scientific">Desulfitobacterium metallireducens DSM 15288</name>
    <dbReference type="NCBI Taxonomy" id="871968"/>
    <lineage>
        <taxon>Bacteria</taxon>
        <taxon>Bacillati</taxon>
        <taxon>Bacillota</taxon>
        <taxon>Clostridia</taxon>
        <taxon>Eubacteriales</taxon>
        <taxon>Desulfitobacteriaceae</taxon>
        <taxon>Desulfitobacterium</taxon>
    </lineage>
</organism>
<feature type="transmembrane region" description="Helical" evidence="13">
    <location>
        <begin position="455"/>
        <end position="474"/>
    </location>
</feature>
<evidence type="ECO:0000256" key="8">
    <source>
        <dbReference type="ARBA" id="ARBA00022958"/>
    </source>
</evidence>
<gene>
    <name evidence="14" type="ORF">DESME_07795</name>
</gene>
<evidence type="ECO:0000256" key="13">
    <source>
        <dbReference type="SAM" id="Phobius"/>
    </source>
</evidence>
<evidence type="ECO:0000256" key="7">
    <source>
        <dbReference type="ARBA" id="ARBA00022692"/>
    </source>
</evidence>
<keyword evidence="12" id="KW-0479">Metal-binding</keyword>
<dbReference type="RefSeq" id="WP_006718980.1">
    <property type="nucleotide sequence ID" value="NZ_CP007032.1"/>
</dbReference>
<feature type="binding site" evidence="12">
    <location>
        <position position="432"/>
    </location>
    <ligand>
        <name>K(+)</name>
        <dbReference type="ChEBI" id="CHEBI:29103"/>
    </ligand>
</feature>
<evidence type="ECO:0000256" key="3">
    <source>
        <dbReference type="ARBA" id="ARBA00022448"/>
    </source>
</evidence>
<evidence type="ECO:0000256" key="2">
    <source>
        <dbReference type="ARBA" id="ARBA00009137"/>
    </source>
</evidence>
<feature type="transmembrane region" description="Helical" evidence="13">
    <location>
        <begin position="135"/>
        <end position="161"/>
    </location>
</feature>
<evidence type="ECO:0000256" key="1">
    <source>
        <dbReference type="ARBA" id="ARBA00004429"/>
    </source>
</evidence>
<dbReference type="KEGG" id="dmt:DESME_07795"/>
<dbReference type="AlphaFoldDB" id="W0E7Y9"/>
<evidence type="ECO:0000256" key="10">
    <source>
        <dbReference type="ARBA" id="ARBA00023065"/>
    </source>
</evidence>
<feature type="transmembrane region" description="Helical" evidence="13">
    <location>
        <begin position="238"/>
        <end position="259"/>
    </location>
</feature>
<dbReference type="PIRSF" id="PIRSF006247">
    <property type="entry name" value="TrkH"/>
    <property type="match status" value="1"/>
</dbReference>
<dbReference type="InterPro" id="IPR004772">
    <property type="entry name" value="TrkH"/>
</dbReference>
<keyword evidence="15" id="KW-1185">Reference proteome</keyword>
<feature type="transmembrane region" description="Helical" evidence="13">
    <location>
        <begin position="389"/>
        <end position="411"/>
    </location>
</feature>
<keyword evidence="9 13" id="KW-1133">Transmembrane helix</keyword>
<feature type="transmembrane region" description="Helical" evidence="13">
    <location>
        <begin position="182"/>
        <end position="206"/>
    </location>
</feature>
<reference evidence="14 15" key="1">
    <citation type="submission" date="2013-12" db="EMBL/GenBank/DDBJ databases">
        <authorList>
            <consortium name="DOE Joint Genome Institute"/>
            <person name="Smidt H."/>
            <person name="Huntemann M."/>
            <person name="Han J."/>
            <person name="Chen A."/>
            <person name="Kyrpides N."/>
            <person name="Mavromatis K."/>
            <person name="Markowitz V."/>
            <person name="Palaniappan K."/>
            <person name="Ivanova N."/>
            <person name="Schaumberg A."/>
            <person name="Pati A."/>
            <person name="Liolios K."/>
            <person name="Nordberg H.P."/>
            <person name="Cantor M.N."/>
            <person name="Hua S.X."/>
            <person name="Woyke T."/>
        </authorList>
    </citation>
    <scope>NUCLEOTIDE SEQUENCE [LARGE SCALE GENOMIC DNA]</scope>
    <source>
        <strain evidence="15">DSM 15288</strain>
    </source>
</reference>
<evidence type="ECO:0000256" key="12">
    <source>
        <dbReference type="PIRSR" id="PIRSR006247-1"/>
    </source>
</evidence>
<dbReference type="OrthoDB" id="9810952at2"/>
<protein>
    <submittedName>
        <fullName evidence="14">Membrane protein</fullName>
    </submittedName>
</protein>
<comment type="subcellular location">
    <subcellularLocation>
        <location evidence="1">Cell inner membrane</location>
        <topology evidence="1">Multi-pass membrane protein</topology>
    </subcellularLocation>
</comment>
<evidence type="ECO:0000256" key="9">
    <source>
        <dbReference type="ARBA" id="ARBA00022989"/>
    </source>
</evidence>
<keyword evidence="7 13" id="KW-0812">Transmembrane</keyword>
<feature type="transmembrane region" description="Helical" evidence="13">
    <location>
        <begin position="7"/>
        <end position="30"/>
    </location>
</feature>
<evidence type="ECO:0000313" key="15">
    <source>
        <dbReference type="Proteomes" id="UP000010847"/>
    </source>
</evidence>
<evidence type="ECO:0000256" key="11">
    <source>
        <dbReference type="ARBA" id="ARBA00023136"/>
    </source>
</evidence>
<feature type="binding site" evidence="12">
    <location>
        <position position="315"/>
    </location>
    <ligand>
        <name>K(+)</name>
        <dbReference type="ChEBI" id="CHEBI:29103"/>
    </ligand>
</feature>
<dbReference type="Proteomes" id="UP000010847">
    <property type="component" value="Chromosome"/>
</dbReference>
<feature type="binding site" evidence="12">
    <location>
        <position position="314"/>
    </location>
    <ligand>
        <name>K(+)</name>
        <dbReference type="ChEBI" id="CHEBI:29103"/>
    </ligand>
</feature>
<feature type="binding site" evidence="12">
    <location>
        <position position="110"/>
    </location>
    <ligand>
        <name>K(+)</name>
        <dbReference type="ChEBI" id="CHEBI:29103"/>
    </ligand>
</feature>
<evidence type="ECO:0000256" key="4">
    <source>
        <dbReference type="ARBA" id="ARBA00022475"/>
    </source>
</evidence>
<feature type="transmembrane region" description="Helical" evidence="13">
    <location>
        <begin position="69"/>
        <end position="90"/>
    </location>
</feature>
<proteinExistence type="inferred from homology"/>
<keyword evidence="5" id="KW-0997">Cell inner membrane</keyword>
<dbReference type="GO" id="GO:0046872">
    <property type="term" value="F:metal ion binding"/>
    <property type="evidence" value="ECO:0007669"/>
    <property type="project" value="UniProtKB-KW"/>
</dbReference>
<dbReference type="GO" id="GO:0015379">
    <property type="term" value="F:potassium:chloride symporter activity"/>
    <property type="evidence" value="ECO:0007669"/>
    <property type="project" value="InterPro"/>
</dbReference>
<dbReference type="eggNOG" id="COG0168">
    <property type="taxonomic scope" value="Bacteria"/>
</dbReference>
<keyword evidence="8 12" id="KW-0630">Potassium</keyword>
<keyword evidence="3" id="KW-0813">Transport</keyword>